<organism evidence="9 10">
    <name type="scientific">Kushneria phyllosphaerae</name>
    <dbReference type="NCBI Taxonomy" id="2100822"/>
    <lineage>
        <taxon>Bacteria</taxon>
        <taxon>Pseudomonadati</taxon>
        <taxon>Pseudomonadota</taxon>
        <taxon>Gammaproteobacteria</taxon>
        <taxon>Oceanospirillales</taxon>
        <taxon>Halomonadaceae</taxon>
        <taxon>Kushneria</taxon>
    </lineage>
</organism>
<evidence type="ECO:0000256" key="7">
    <source>
        <dbReference type="RuleBase" id="RU361270"/>
    </source>
</evidence>
<dbReference type="GO" id="GO:0033971">
    <property type="term" value="F:hydroxyisourate hydrolase activity"/>
    <property type="evidence" value="ECO:0007669"/>
    <property type="project" value="UniProtKB-EC"/>
</dbReference>
<dbReference type="CDD" id="cd05822">
    <property type="entry name" value="TLP_HIUase"/>
    <property type="match status" value="1"/>
</dbReference>
<comment type="catalytic activity">
    <reaction evidence="1 7">
        <text>5-hydroxyisourate + H2O = 5-hydroxy-2-oxo-4-ureido-2,5-dihydro-1H-imidazole-5-carboxylate + H(+)</text>
        <dbReference type="Rhea" id="RHEA:23736"/>
        <dbReference type="ChEBI" id="CHEBI:15377"/>
        <dbReference type="ChEBI" id="CHEBI:15378"/>
        <dbReference type="ChEBI" id="CHEBI:18072"/>
        <dbReference type="ChEBI" id="CHEBI:58639"/>
        <dbReference type="EC" id="3.5.2.17"/>
    </reaction>
</comment>
<evidence type="ECO:0000313" key="10">
    <source>
        <dbReference type="Proteomes" id="UP000244934"/>
    </source>
</evidence>
<dbReference type="EC" id="3.5.2.17" evidence="7"/>
<dbReference type="PROSITE" id="PS00769">
    <property type="entry name" value="TRANSTHYRETIN_2"/>
    <property type="match status" value="1"/>
</dbReference>
<protein>
    <recommendedName>
        <fullName evidence="7">5-hydroxyisourate hydrolase</fullName>
        <shortName evidence="7">HIU hydrolase</shortName>
        <shortName evidence="7">HIUHase</shortName>
        <ecNumber evidence="7">3.5.2.17</ecNumber>
    </recommendedName>
</protein>
<feature type="domain" description="Transthyretin/hydroxyisourate hydrolase" evidence="8">
    <location>
        <begin position="14"/>
        <end position="118"/>
    </location>
</feature>
<dbReference type="AlphaFoldDB" id="A0A2R8CK27"/>
<dbReference type="InterPro" id="IPR036817">
    <property type="entry name" value="Transthyretin/HIU_hydrolase_sf"/>
</dbReference>
<dbReference type="Pfam" id="PF00576">
    <property type="entry name" value="Transthyretin"/>
    <property type="match status" value="1"/>
</dbReference>
<name>A0A2R8CK27_9GAMM</name>
<keyword evidence="10" id="KW-1185">Reference proteome</keyword>
<comment type="similarity">
    <text evidence="3 7">Belongs to the transthyretin family. 5-hydroxyisourate hydrolase subfamily.</text>
</comment>
<dbReference type="InterPro" id="IPR023418">
    <property type="entry name" value="Thyroxine_BS"/>
</dbReference>
<evidence type="ECO:0000313" key="9">
    <source>
        <dbReference type="EMBL" id="SPJ33124.1"/>
    </source>
</evidence>
<evidence type="ECO:0000256" key="5">
    <source>
        <dbReference type="ARBA" id="ARBA00022631"/>
    </source>
</evidence>
<evidence type="ECO:0000259" key="8">
    <source>
        <dbReference type="Pfam" id="PF00576"/>
    </source>
</evidence>
<dbReference type="PANTHER" id="PTHR10395">
    <property type="entry name" value="URICASE AND TRANSTHYRETIN-RELATED"/>
    <property type="match status" value="1"/>
</dbReference>
<sequence>MCFFHDPVMTMTTLSTHVLDQHGGLPAAGLHIDLYAHGATTPCAHGVTNQDGRLDAPLLEDGEGGQYSLHFHVRDYYLARGVDSPFLDQVPVTVTLANAQRYHVPLLITPWGYSTYRGS</sequence>
<proteinExistence type="inferred from homology"/>
<accession>A0A2R8CK27</accession>
<dbReference type="GO" id="GO:0006144">
    <property type="term" value="P:purine nucleobase metabolic process"/>
    <property type="evidence" value="ECO:0007669"/>
    <property type="project" value="UniProtKB-KW"/>
</dbReference>
<comment type="subunit">
    <text evidence="4 7">Homotetramer.</text>
</comment>
<reference evidence="10" key="1">
    <citation type="submission" date="2018-03" db="EMBL/GenBank/DDBJ databases">
        <authorList>
            <person name="Navarro De La Torre S."/>
        </authorList>
    </citation>
    <scope>NUCLEOTIDE SEQUENCE [LARGE SCALE GENOMIC DNA]</scope>
    <source>
        <strain evidence="10">EAod3</strain>
    </source>
</reference>
<dbReference type="Proteomes" id="UP000244934">
    <property type="component" value="Unassembled WGS sequence"/>
</dbReference>
<dbReference type="InterPro" id="IPR023419">
    <property type="entry name" value="Transthyretin_CS"/>
</dbReference>
<dbReference type="Gene3D" id="2.60.40.180">
    <property type="entry name" value="Transthyretin/hydroxyisourate hydrolase domain"/>
    <property type="match status" value="1"/>
</dbReference>
<evidence type="ECO:0000256" key="6">
    <source>
        <dbReference type="ARBA" id="ARBA00022801"/>
    </source>
</evidence>
<dbReference type="EMBL" id="ONZI01000001">
    <property type="protein sequence ID" value="SPJ33124.1"/>
    <property type="molecule type" value="Genomic_DNA"/>
</dbReference>
<gene>
    <name evidence="9" type="primary">pucM</name>
    <name evidence="9" type="ORF">KSP9073_01127</name>
</gene>
<keyword evidence="5 7" id="KW-0659">Purine metabolism</keyword>
<dbReference type="PROSITE" id="PS00768">
    <property type="entry name" value="TRANSTHYRETIN_1"/>
    <property type="match status" value="1"/>
</dbReference>
<keyword evidence="6 7" id="KW-0378">Hydrolase</keyword>
<evidence type="ECO:0000256" key="3">
    <source>
        <dbReference type="ARBA" id="ARBA00009850"/>
    </source>
</evidence>
<evidence type="ECO:0000256" key="2">
    <source>
        <dbReference type="ARBA" id="ARBA00002704"/>
    </source>
</evidence>
<dbReference type="PANTHER" id="PTHR10395:SF7">
    <property type="entry name" value="5-HYDROXYISOURATE HYDROLASE"/>
    <property type="match status" value="1"/>
</dbReference>
<comment type="function">
    <text evidence="2">Catalyzes the hydrolysis of 5-hydroxyisourate (HIU) to 2-oxo-4-hydroxy-4-carboxy-5-ureidoimidazoline (OHCU).</text>
</comment>
<dbReference type="SUPFAM" id="SSF49472">
    <property type="entry name" value="Transthyretin (synonym: prealbumin)"/>
    <property type="match status" value="1"/>
</dbReference>
<dbReference type="InterPro" id="IPR014306">
    <property type="entry name" value="Hydroxyisourate_hydrolase"/>
</dbReference>
<dbReference type="InterPro" id="IPR023416">
    <property type="entry name" value="Transthyretin/HIU_hydrolase_d"/>
</dbReference>
<evidence type="ECO:0000256" key="1">
    <source>
        <dbReference type="ARBA" id="ARBA00001043"/>
    </source>
</evidence>
<evidence type="ECO:0000256" key="4">
    <source>
        <dbReference type="ARBA" id="ARBA00011881"/>
    </source>
</evidence>
<dbReference type="NCBIfam" id="TIGR02962">
    <property type="entry name" value="hdxy_isourate"/>
    <property type="match status" value="1"/>
</dbReference>